<dbReference type="AlphaFoldDB" id="A0AAD7TIJ8"/>
<sequence length="443" mass="48645">MAFIRPTRPTQGVPRRGDPARFAYITDYHLWSSGRTALPQVTPPAITAGSALEVPGVVAPWEFGQHLDVYLLRDAILLANGRTRRGHAVLMFEDATDVLPQMLNPPPPGLPPAPGAGGIAITVTKTTHTHSSPEPDGSDHDDNSIRVNSIVQAIRPGTPIITTPPHCPPNSPRTRPVTVEEVEDVEGESNLVFATAEDAQHALKKLEGLMSAWMRNMDVDDGPTWTVIREAEEDTEGDEDGPTIEGKPREDKPTEAPTGDGTPGITPLTTPEAPSPILSPIDLNTTIVEASPEHALLNFEVPDVPYDLRPRPVPRKRYLESPREYQGFKCILLGLSMLQPPGEHAKKPRRRGAGRTRPQLASQAAERARLISLLDVPARLWTRSERRFLCTSMRSMRRAIQGGIGHGEVLTAENDENNFEVTHAIPQWESNLDSHINSYRARL</sequence>
<feature type="compositionally biased region" description="Acidic residues" evidence="1">
    <location>
        <begin position="231"/>
        <end position="242"/>
    </location>
</feature>
<keyword evidence="3" id="KW-1185">Reference proteome</keyword>
<feature type="region of interest" description="Disordered" evidence="1">
    <location>
        <begin position="339"/>
        <end position="361"/>
    </location>
</feature>
<name>A0AAD7TIJ8_9APHY</name>
<gene>
    <name evidence="2" type="ORF">ONZ51_g11795</name>
</gene>
<evidence type="ECO:0000313" key="3">
    <source>
        <dbReference type="Proteomes" id="UP001215151"/>
    </source>
</evidence>
<proteinExistence type="predicted"/>
<reference evidence="2" key="1">
    <citation type="submission" date="2022-11" db="EMBL/GenBank/DDBJ databases">
        <title>Genome Sequence of Cubamyces cubensis.</title>
        <authorList>
            <person name="Buettner E."/>
        </authorList>
    </citation>
    <scope>NUCLEOTIDE SEQUENCE</scope>
    <source>
        <strain evidence="2">MPL-01</strain>
    </source>
</reference>
<evidence type="ECO:0000313" key="2">
    <source>
        <dbReference type="EMBL" id="KAJ8456992.1"/>
    </source>
</evidence>
<evidence type="ECO:0000256" key="1">
    <source>
        <dbReference type="SAM" id="MobiDB-lite"/>
    </source>
</evidence>
<dbReference type="EMBL" id="JAPEVG010000609">
    <property type="protein sequence ID" value="KAJ8456992.1"/>
    <property type="molecule type" value="Genomic_DNA"/>
</dbReference>
<feature type="region of interest" description="Disordered" evidence="1">
    <location>
        <begin position="230"/>
        <end position="279"/>
    </location>
</feature>
<dbReference type="Proteomes" id="UP001215151">
    <property type="component" value="Unassembled WGS sequence"/>
</dbReference>
<comment type="caution">
    <text evidence="2">The sequence shown here is derived from an EMBL/GenBank/DDBJ whole genome shotgun (WGS) entry which is preliminary data.</text>
</comment>
<organism evidence="2 3">
    <name type="scientific">Trametes cubensis</name>
    <dbReference type="NCBI Taxonomy" id="1111947"/>
    <lineage>
        <taxon>Eukaryota</taxon>
        <taxon>Fungi</taxon>
        <taxon>Dikarya</taxon>
        <taxon>Basidiomycota</taxon>
        <taxon>Agaricomycotina</taxon>
        <taxon>Agaricomycetes</taxon>
        <taxon>Polyporales</taxon>
        <taxon>Polyporaceae</taxon>
        <taxon>Trametes</taxon>
    </lineage>
</organism>
<accession>A0AAD7TIJ8</accession>
<protein>
    <submittedName>
        <fullName evidence="2">Uncharacterized protein</fullName>
    </submittedName>
</protein>